<accession>A0ABW0QAK8</accession>
<protein>
    <recommendedName>
        <fullName evidence="3">HEPN AbiU2-like domain-containing protein</fullName>
    </recommendedName>
</protein>
<proteinExistence type="predicted"/>
<evidence type="ECO:0000313" key="2">
    <source>
        <dbReference type="Proteomes" id="UP001596084"/>
    </source>
</evidence>
<dbReference type="Proteomes" id="UP001596084">
    <property type="component" value="Unassembled WGS sequence"/>
</dbReference>
<dbReference type="RefSeq" id="WP_157090341.1">
    <property type="nucleotide sequence ID" value="NZ_JBHSMX010000020.1"/>
</dbReference>
<gene>
    <name evidence="1" type="ORF">ACFPP7_13305</name>
</gene>
<reference evidence="2" key="1">
    <citation type="journal article" date="2019" name="Int. J. Syst. Evol. Microbiol.">
        <title>The Global Catalogue of Microorganisms (GCM) 10K type strain sequencing project: providing services to taxonomists for standard genome sequencing and annotation.</title>
        <authorList>
            <consortium name="The Broad Institute Genomics Platform"/>
            <consortium name="The Broad Institute Genome Sequencing Center for Infectious Disease"/>
            <person name="Wu L."/>
            <person name="Ma J."/>
        </authorList>
    </citation>
    <scope>NUCLEOTIDE SEQUENCE [LARGE SCALE GENOMIC DNA]</scope>
    <source>
        <strain evidence="2">CGMCC 4.7277</strain>
    </source>
</reference>
<keyword evidence="2" id="KW-1185">Reference proteome</keyword>
<comment type="caution">
    <text evidence="1">The sequence shown here is derived from an EMBL/GenBank/DDBJ whole genome shotgun (WGS) entry which is preliminary data.</text>
</comment>
<sequence length="184" mass="21235">MPPYSEDGEPPFLREWIEADESLHVLAYSCISMLAASHHLYLKTFEKLLHFHLDDSLKPKFKKSWLSGYRAYFAHHLGIRFEDCPANLEVLEEVVLARNRVQHPESIAGHRTPYSSSDLGKLAYPFFVNERERDLLADVDEAESAWFMPPTIHVSAEKLATAIEQVEKFGDWLENEIDSRVYGQ</sequence>
<name>A0ABW0QAK8_9BURK</name>
<dbReference type="EMBL" id="JBHSMX010000020">
    <property type="protein sequence ID" value="MFC5521881.1"/>
    <property type="molecule type" value="Genomic_DNA"/>
</dbReference>
<evidence type="ECO:0008006" key="3">
    <source>
        <dbReference type="Google" id="ProtNLM"/>
    </source>
</evidence>
<organism evidence="1 2">
    <name type="scientific">Polaromonas jejuensis</name>
    <dbReference type="NCBI Taxonomy" id="457502"/>
    <lineage>
        <taxon>Bacteria</taxon>
        <taxon>Pseudomonadati</taxon>
        <taxon>Pseudomonadota</taxon>
        <taxon>Betaproteobacteria</taxon>
        <taxon>Burkholderiales</taxon>
        <taxon>Comamonadaceae</taxon>
        <taxon>Polaromonas</taxon>
    </lineage>
</organism>
<evidence type="ECO:0000313" key="1">
    <source>
        <dbReference type="EMBL" id="MFC5521881.1"/>
    </source>
</evidence>